<comment type="caution">
    <text evidence="3">The sequence shown here is derived from an EMBL/GenBank/DDBJ whole genome shotgun (WGS) entry which is preliminary data.</text>
</comment>
<dbReference type="RefSeq" id="WP_379510896.1">
    <property type="nucleotide sequence ID" value="NZ_JBHSUY010000001.1"/>
</dbReference>
<name>A0ABV5NYB0_9ACTN</name>
<keyword evidence="2" id="KW-0408">Iron</keyword>
<comment type="similarity">
    <text evidence="1 2">Belongs to the cytochrome P450 family.</text>
</comment>
<proteinExistence type="inferred from homology"/>
<dbReference type="InterPro" id="IPR036396">
    <property type="entry name" value="Cyt_P450_sf"/>
</dbReference>
<evidence type="ECO:0000256" key="1">
    <source>
        <dbReference type="ARBA" id="ARBA00010617"/>
    </source>
</evidence>
<dbReference type="InterPro" id="IPR002397">
    <property type="entry name" value="Cyt_P450_B"/>
</dbReference>
<gene>
    <name evidence="3" type="ORF">ACFFR3_37950</name>
</gene>
<evidence type="ECO:0000256" key="2">
    <source>
        <dbReference type="RuleBase" id="RU000461"/>
    </source>
</evidence>
<keyword evidence="4" id="KW-1185">Reference proteome</keyword>
<dbReference type="Proteomes" id="UP001589568">
    <property type="component" value="Unassembled WGS sequence"/>
</dbReference>
<sequence>MCHRDHVLILSRTCRGFCRRRENPPRRPSENRGIPAMTAANSHVPACPITHPLDLGPDGVNRPGLYPHALYHELREAENGVHRVVRSNGSPAFLVTRYDDVLTVLRDQATFSRKEALEEDDIDLDGTILGLDDAEHAAVRGVVADHFTPRAVRRLGPRIEAAASAQLAHLLEAGEPADLMESYALPYALNVISDLFGLPAQDRSRFRAWGEAFLATSALSRSEAADAQLAMVGYLATLIERRRSRPGDDLLSTIAARGAALPPDQLLKLPLALLVGGWETTASSIGTFTQVLLSHPYDDHETAYAYLAEHPESVEPALVELQRMFTTAAADALPRRATRDTVLPSGARLRAGDLVIPSHVTANYDPRVFPDPHRMTFTRAPNRHLSFGHGAHHCIGRHLSHTEISAAMSVLLRELPTLRLAVPAEDLQRKTGQIIAGPVSVPVAWT</sequence>
<dbReference type="EMBL" id="JBHMCF010000041">
    <property type="protein sequence ID" value="MFB9475305.1"/>
    <property type="molecule type" value="Genomic_DNA"/>
</dbReference>
<dbReference type="PANTHER" id="PTHR46696:SF1">
    <property type="entry name" value="CYTOCHROME P450 YJIB-RELATED"/>
    <property type="match status" value="1"/>
</dbReference>
<reference evidence="3 4" key="1">
    <citation type="submission" date="2024-09" db="EMBL/GenBank/DDBJ databases">
        <authorList>
            <person name="Sun Q."/>
            <person name="Mori K."/>
        </authorList>
    </citation>
    <scope>NUCLEOTIDE SEQUENCE [LARGE SCALE GENOMIC DNA]</scope>
    <source>
        <strain evidence="3 4">JCM 3324</strain>
    </source>
</reference>
<dbReference type="InterPro" id="IPR001128">
    <property type="entry name" value="Cyt_P450"/>
</dbReference>
<dbReference type="Gene3D" id="1.10.630.10">
    <property type="entry name" value="Cytochrome P450"/>
    <property type="match status" value="1"/>
</dbReference>
<dbReference type="PROSITE" id="PS00086">
    <property type="entry name" value="CYTOCHROME_P450"/>
    <property type="match status" value="1"/>
</dbReference>
<dbReference type="Pfam" id="PF00067">
    <property type="entry name" value="p450"/>
    <property type="match status" value="1"/>
</dbReference>
<keyword evidence="2" id="KW-0503">Monooxygenase</keyword>
<keyword evidence="2" id="KW-0349">Heme</keyword>
<keyword evidence="2" id="KW-0560">Oxidoreductase</keyword>
<dbReference type="SUPFAM" id="SSF48264">
    <property type="entry name" value="Cytochrome P450"/>
    <property type="match status" value="1"/>
</dbReference>
<protein>
    <submittedName>
        <fullName evidence="3">Cytochrome P450</fullName>
    </submittedName>
</protein>
<evidence type="ECO:0000313" key="3">
    <source>
        <dbReference type="EMBL" id="MFB9475305.1"/>
    </source>
</evidence>
<keyword evidence="2" id="KW-0479">Metal-binding</keyword>
<dbReference type="PANTHER" id="PTHR46696">
    <property type="entry name" value="P450, PUTATIVE (EUROFUNG)-RELATED"/>
    <property type="match status" value="1"/>
</dbReference>
<dbReference type="InterPro" id="IPR017972">
    <property type="entry name" value="Cyt_P450_CS"/>
</dbReference>
<organism evidence="3 4">
    <name type="scientific">Nonomuraea salmonea</name>
    <dbReference type="NCBI Taxonomy" id="46181"/>
    <lineage>
        <taxon>Bacteria</taxon>
        <taxon>Bacillati</taxon>
        <taxon>Actinomycetota</taxon>
        <taxon>Actinomycetes</taxon>
        <taxon>Streptosporangiales</taxon>
        <taxon>Streptosporangiaceae</taxon>
        <taxon>Nonomuraea</taxon>
    </lineage>
</organism>
<evidence type="ECO:0000313" key="4">
    <source>
        <dbReference type="Proteomes" id="UP001589568"/>
    </source>
</evidence>
<dbReference type="PRINTS" id="PR00359">
    <property type="entry name" value="BP450"/>
</dbReference>
<accession>A0ABV5NYB0</accession>